<name>A0A1A0RC19_MYCPR</name>
<dbReference type="GO" id="GO:0030655">
    <property type="term" value="P:beta-lactam antibiotic catabolic process"/>
    <property type="evidence" value="ECO:0007669"/>
    <property type="project" value="InterPro"/>
</dbReference>
<gene>
    <name evidence="2" type="ORF">A5792_14370</name>
</gene>
<dbReference type="InterPro" id="IPR000871">
    <property type="entry name" value="Beta-lactam_class-A"/>
</dbReference>
<dbReference type="SUPFAM" id="SSF56601">
    <property type="entry name" value="beta-lactamase/transpeptidase-like"/>
    <property type="match status" value="1"/>
</dbReference>
<dbReference type="EMBL" id="LZSO01000013">
    <property type="protein sequence ID" value="OBB31872.1"/>
    <property type="molecule type" value="Genomic_DNA"/>
</dbReference>
<dbReference type="PANTHER" id="PTHR35333:SF3">
    <property type="entry name" value="BETA-LACTAMASE-TYPE TRANSPEPTIDASE FOLD CONTAINING PROTEIN"/>
    <property type="match status" value="1"/>
</dbReference>
<dbReference type="AlphaFoldDB" id="A0A1A0RC19"/>
<protein>
    <recommendedName>
        <fullName evidence="4">LppW family protein</fullName>
    </recommendedName>
</protein>
<reference evidence="3" key="1">
    <citation type="submission" date="2016-06" db="EMBL/GenBank/DDBJ databases">
        <authorList>
            <person name="Sutton G."/>
            <person name="Brinkac L."/>
            <person name="Sanka R."/>
            <person name="Adams M."/>
            <person name="Lau E."/>
            <person name="Mehaffy C."/>
            <person name="Tameris M."/>
            <person name="Hatherill M."/>
            <person name="Hanekom W."/>
            <person name="Mahomed H."/>
            <person name="Mcshane H."/>
        </authorList>
    </citation>
    <scope>NUCLEOTIDE SEQUENCE [LARGE SCALE GENOMIC DNA]</scope>
    <source>
        <strain evidence="3">852002-51209_SCH5440388</strain>
    </source>
</reference>
<sequence length="319" mass="33474">MRRGPSKLRMASAASVTAVVASAVIAVGCEARVYGTPPAAPGALPQLTVVVPQGGMAPLPEPSPGEPAAAFLGLEGRAQQATEDAADAGAEITVLVLDRNTGQLVSNGNATTIAIASVVKLFIADDLLLQEAKGQTVLSPEDRENLDVMLRSSDDSAAEVFWYRSGGSAIVDRVAARYGLSSTQRPNDGRWWNTISTAADLVRYYDMLMNGSGGLPAEQANVILSNLAQSTPEAIDGTQPDGTYPQRFGIPEGLYAEPVAVKQGWMCCIGSDWMHLSTGVVGPDRRFIMVIGSLQPTNAATARDTITDAVKTMFPGGRI</sequence>
<dbReference type="OrthoDB" id="4981298at2"/>
<dbReference type="Gene3D" id="3.40.710.10">
    <property type="entry name" value="DD-peptidase/beta-lactamase superfamily"/>
    <property type="match status" value="1"/>
</dbReference>
<feature type="chain" id="PRO_5039317641" description="LppW family protein" evidence="1">
    <location>
        <begin position="27"/>
        <end position="319"/>
    </location>
</feature>
<comment type="caution">
    <text evidence="2">The sequence shown here is derived from an EMBL/GenBank/DDBJ whole genome shotgun (WGS) entry which is preliminary data.</text>
</comment>
<dbReference type="GO" id="GO:0046677">
    <property type="term" value="P:response to antibiotic"/>
    <property type="evidence" value="ECO:0007669"/>
    <property type="project" value="InterPro"/>
</dbReference>
<evidence type="ECO:0008006" key="4">
    <source>
        <dbReference type="Google" id="ProtNLM"/>
    </source>
</evidence>
<dbReference type="RefSeq" id="WP_064931275.1">
    <property type="nucleotide sequence ID" value="NZ_LZSO01000013.1"/>
</dbReference>
<dbReference type="PANTHER" id="PTHR35333">
    <property type="entry name" value="BETA-LACTAMASE"/>
    <property type="match status" value="1"/>
</dbReference>
<dbReference type="GO" id="GO:0008800">
    <property type="term" value="F:beta-lactamase activity"/>
    <property type="evidence" value="ECO:0007669"/>
    <property type="project" value="InterPro"/>
</dbReference>
<organism evidence="2 3">
    <name type="scientific">Mycolicibacterium peregrinum</name>
    <name type="common">Mycobacterium peregrinum</name>
    <dbReference type="NCBI Taxonomy" id="43304"/>
    <lineage>
        <taxon>Bacteria</taxon>
        <taxon>Bacillati</taxon>
        <taxon>Actinomycetota</taxon>
        <taxon>Actinomycetes</taxon>
        <taxon>Mycobacteriales</taxon>
        <taxon>Mycobacteriaceae</taxon>
        <taxon>Mycolicibacterium</taxon>
    </lineage>
</organism>
<dbReference type="PROSITE" id="PS51257">
    <property type="entry name" value="PROKAR_LIPOPROTEIN"/>
    <property type="match status" value="1"/>
</dbReference>
<keyword evidence="1" id="KW-0732">Signal</keyword>
<proteinExistence type="predicted"/>
<evidence type="ECO:0000313" key="3">
    <source>
        <dbReference type="Proteomes" id="UP000093902"/>
    </source>
</evidence>
<dbReference type="STRING" id="43304.GCA_001403655_02258"/>
<dbReference type="InterPro" id="IPR012338">
    <property type="entry name" value="Beta-lactam/transpept-like"/>
</dbReference>
<dbReference type="Proteomes" id="UP000093902">
    <property type="component" value="Unassembled WGS sequence"/>
</dbReference>
<evidence type="ECO:0000313" key="2">
    <source>
        <dbReference type="EMBL" id="OBB31872.1"/>
    </source>
</evidence>
<accession>A0A1A0RC19</accession>
<feature type="signal peptide" evidence="1">
    <location>
        <begin position="1"/>
        <end position="26"/>
    </location>
</feature>
<evidence type="ECO:0000256" key="1">
    <source>
        <dbReference type="SAM" id="SignalP"/>
    </source>
</evidence>